<name>A0A3G4ZR60_9VIRU</name>
<evidence type="ECO:0000313" key="11">
    <source>
        <dbReference type="EMBL" id="AYV75909.1"/>
    </source>
</evidence>
<dbReference type="GO" id="GO:0004748">
    <property type="term" value="F:ribonucleoside-diphosphate reductase activity, thioredoxin disulfide as acceptor"/>
    <property type="evidence" value="ECO:0007669"/>
    <property type="project" value="UniProtKB-EC"/>
</dbReference>
<comment type="similarity">
    <text evidence="2">Belongs to the ribonucleoside diphosphate reductase small chain family.</text>
</comment>
<evidence type="ECO:0000256" key="1">
    <source>
        <dbReference type="ARBA" id="ARBA00001962"/>
    </source>
</evidence>
<dbReference type="InterPro" id="IPR033909">
    <property type="entry name" value="RNR_small"/>
</dbReference>
<organism evidence="11">
    <name type="scientific">Terrestrivirus sp</name>
    <dbReference type="NCBI Taxonomy" id="2487775"/>
    <lineage>
        <taxon>Viruses</taxon>
        <taxon>Varidnaviria</taxon>
        <taxon>Bamfordvirae</taxon>
        <taxon>Nucleocytoviricota</taxon>
        <taxon>Megaviricetes</taxon>
        <taxon>Imitervirales</taxon>
        <taxon>Mimiviridae</taxon>
        <taxon>Klosneuvirinae</taxon>
    </lineage>
</organism>
<accession>A0A3G4ZR60</accession>
<dbReference type="PANTHER" id="PTHR23409:SF18">
    <property type="entry name" value="RIBONUCLEOSIDE-DIPHOSPHATE REDUCTASE SUBUNIT M2"/>
    <property type="match status" value="1"/>
</dbReference>
<feature type="transmembrane region" description="Helical" evidence="10">
    <location>
        <begin position="199"/>
        <end position="220"/>
    </location>
</feature>
<evidence type="ECO:0000256" key="4">
    <source>
        <dbReference type="ARBA" id="ARBA00014347"/>
    </source>
</evidence>
<sequence length="368" mass="42931">MAGNIEYVDYSDVVDNMINLDISDNIDDETITVNDIYDKNSFVVEPLLDENNEQFTMFPIKYPQLWDMYKAQQNSYWRAEEIDFSRDADDFITLTEDEQYFVKMILAFFASSDGIVNFNLRERFMNEIKINEALVVYGWQTMMENIHSETYSLMLENIIKDKGERENLFNAIKTVDSIKMMYEWARKWIDSQDSFAHRVVAFACVEGIFFCGAFAAIFWLKKYRSNGKNIMDGLVKSNQLISRDESMHTQFACMLYKMLLNKLDEKKVHAIVSESVEISKIFVKDAIKCHMIGMNLELMNEYIQYVADTLLVMLGHSKIYNNTNPFGFMESIGLLNKTNFFESRPTEYQAAFNAKNTAKQSITILNDF</sequence>
<comment type="cofactor">
    <cofactor evidence="1">
        <name>Fe cation</name>
        <dbReference type="ChEBI" id="CHEBI:24875"/>
    </cofactor>
</comment>
<evidence type="ECO:0000256" key="6">
    <source>
        <dbReference type="ARBA" id="ARBA00023004"/>
    </source>
</evidence>
<dbReference type="SUPFAM" id="SSF47240">
    <property type="entry name" value="Ferritin-like"/>
    <property type="match status" value="1"/>
</dbReference>
<keyword evidence="10" id="KW-0472">Membrane</keyword>
<evidence type="ECO:0000256" key="10">
    <source>
        <dbReference type="SAM" id="Phobius"/>
    </source>
</evidence>
<dbReference type="GO" id="GO:0009263">
    <property type="term" value="P:deoxyribonucleotide biosynthetic process"/>
    <property type="evidence" value="ECO:0007669"/>
    <property type="project" value="UniProtKB-KW"/>
</dbReference>
<dbReference type="EMBL" id="MK071981">
    <property type="protein sequence ID" value="AYV75909.1"/>
    <property type="molecule type" value="Genomic_DNA"/>
</dbReference>
<evidence type="ECO:0000256" key="2">
    <source>
        <dbReference type="ARBA" id="ARBA00009303"/>
    </source>
</evidence>
<dbReference type="InterPro" id="IPR000358">
    <property type="entry name" value="RNR_small_fam"/>
</dbReference>
<dbReference type="Pfam" id="PF00268">
    <property type="entry name" value="Ribonuc_red_sm"/>
    <property type="match status" value="1"/>
</dbReference>
<protein>
    <recommendedName>
        <fullName evidence="4">Ribonucleoside-diphosphate reductase small chain</fullName>
        <ecNumber evidence="3">1.17.4.1</ecNumber>
    </recommendedName>
    <alternativeName>
        <fullName evidence="9">Ribonucleotide reductase small subunit</fullName>
    </alternativeName>
</protein>
<evidence type="ECO:0000256" key="3">
    <source>
        <dbReference type="ARBA" id="ARBA00012274"/>
    </source>
</evidence>
<keyword evidence="10" id="KW-1133">Transmembrane helix</keyword>
<dbReference type="CDD" id="cd01049">
    <property type="entry name" value="RNRR2"/>
    <property type="match status" value="1"/>
</dbReference>
<dbReference type="UniPathway" id="UPA00326"/>
<dbReference type="EC" id="1.17.4.1" evidence="3"/>
<comment type="function">
    <text evidence="8">Ribonucleoside-diphosphate reductase holoenzyme provides the precursors necessary for viral DNA synthesis. Allows virus growth in non-dividing cells. Catalyzes the biosynthesis of deoxyribonucleotides from the corresponding ribonucleotides.</text>
</comment>
<evidence type="ECO:0000256" key="5">
    <source>
        <dbReference type="ARBA" id="ARBA00023002"/>
    </source>
</evidence>
<keyword evidence="7" id="KW-0215">Deoxyribonucleotide synthesis</keyword>
<dbReference type="InterPro" id="IPR030475">
    <property type="entry name" value="RNR_small_AS"/>
</dbReference>
<evidence type="ECO:0000256" key="9">
    <source>
        <dbReference type="ARBA" id="ARBA00030749"/>
    </source>
</evidence>
<reference evidence="11" key="1">
    <citation type="submission" date="2018-10" db="EMBL/GenBank/DDBJ databases">
        <title>Hidden diversity of soil giant viruses.</title>
        <authorList>
            <person name="Schulz F."/>
            <person name="Alteio L."/>
            <person name="Goudeau D."/>
            <person name="Ryan E.M."/>
            <person name="Malmstrom R.R."/>
            <person name="Blanchard J."/>
            <person name="Woyke T."/>
        </authorList>
    </citation>
    <scope>NUCLEOTIDE SEQUENCE</scope>
    <source>
        <strain evidence="11">TEV1</strain>
    </source>
</reference>
<keyword evidence="10" id="KW-0812">Transmembrane</keyword>
<dbReference type="PANTHER" id="PTHR23409">
    <property type="entry name" value="RIBONUCLEOSIDE-DIPHOSPHATE REDUCTASE SMALL CHAIN"/>
    <property type="match status" value="1"/>
</dbReference>
<dbReference type="InterPro" id="IPR012348">
    <property type="entry name" value="RNR-like"/>
</dbReference>
<evidence type="ECO:0000256" key="7">
    <source>
        <dbReference type="ARBA" id="ARBA00023116"/>
    </source>
</evidence>
<proteinExistence type="inferred from homology"/>
<gene>
    <name evidence="11" type="ORF">Terrestrivirus3_178</name>
</gene>
<keyword evidence="6" id="KW-0408">Iron</keyword>
<keyword evidence="5" id="KW-0560">Oxidoreductase</keyword>
<evidence type="ECO:0000256" key="8">
    <source>
        <dbReference type="ARBA" id="ARBA00025523"/>
    </source>
</evidence>
<dbReference type="InterPro" id="IPR009078">
    <property type="entry name" value="Ferritin-like_SF"/>
</dbReference>
<dbReference type="Gene3D" id="1.10.620.20">
    <property type="entry name" value="Ribonucleotide Reductase, subunit A"/>
    <property type="match status" value="1"/>
</dbReference>
<dbReference type="PROSITE" id="PS00368">
    <property type="entry name" value="RIBORED_SMALL"/>
    <property type="match status" value="1"/>
</dbReference>